<evidence type="ECO:0000313" key="1">
    <source>
        <dbReference type="EMBL" id="GBM34228.1"/>
    </source>
</evidence>
<proteinExistence type="predicted"/>
<keyword evidence="2" id="KW-1185">Reference proteome</keyword>
<comment type="caution">
    <text evidence="1">The sequence shown here is derived from an EMBL/GenBank/DDBJ whole genome shotgun (WGS) entry which is preliminary data.</text>
</comment>
<dbReference type="EMBL" id="BGPR01000754">
    <property type="protein sequence ID" value="GBM34228.1"/>
    <property type="molecule type" value="Genomic_DNA"/>
</dbReference>
<dbReference type="OrthoDB" id="6420373at2759"/>
<dbReference type="Proteomes" id="UP000499080">
    <property type="component" value="Unassembled WGS sequence"/>
</dbReference>
<organism evidence="1 2">
    <name type="scientific">Araneus ventricosus</name>
    <name type="common">Orbweaver spider</name>
    <name type="synonym">Epeira ventricosa</name>
    <dbReference type="NCBI Taxonomy" id="182803"/>
    <lineage>
        <taxon>Eukaryota</taxon>
        <taxon>Metazoa</taxon>
        <taxon>Ecdysozoa</taxon>
        <taxon>Arthropoda</taxon>
        <taxon>Chelicerata</taxon>
        <taxon>Arachnida</taxon>
        <taxon>Araneae</taxon>
        <taxon>Araneomorphae</taxon>
        <taxon>Entelegynae</taxon>
        <taxon>Araneoidea</taxon>
        <taxon>Araneidae</taxon>
        <taxon>Araneus</taxon>
    </lineage>
</organism>
<gene>
    <name evidence="1" type="ORF">AVEN_60570_1</name>
</gene>
<dbReference type="PANTHER" id="PTHR46060">
    <property type="entry name" value="MARINER MOS1 TRANSPOSASE-LIKE PROTEIN"/>
    <property type="match status" value="1"/>
</dbReference>
<name>A0A4Y2F121_ARAVE</name>
<evidence type="ECO:0000313" key="2">
    <source>
        <dbReference type="Proteomes" id="UP000499080"/>
    </source>
</evidence>
<dbReference type="AlphaFoldDB" id="A0A4Y2F121"/>
<sequence>MIGDDSLKKTAIYEWFSRFRGGHESLEDEIRSGRLSTSRNEGTVEQVKWIIRSDQRMTIRELAQEVEISHGSIHAILSDYLKMKRVSAMLVPQLLNPDQMETRQLTAAKCFEKKHRGPDVS</sequence>
<reference evidence="1 2" key="1">
    <citation type="journal article" date="2019" name="Sci. Rep.">
        <title>Orb-weaving spider Araneus ventricosus genome elucidates the spidroin gene catalogue.</title>
        <authorList>
            <person name="Kono N."/>
            <person name="Nakamura H."/>
            <person name="Ohtoshi R."/>
            <person name="Moran D.A.P."/>
            <person name="Shinohara A."/>
            <person name="Yoshida Y."/>
            <person name="Fujiwara M."/>
            <person name="Mori M."/>
            <person name="Tomita M."/>
            <person name="Arakawa K."/>
        </authorList>
    </citation>
    <scope>NUCLEOTIDE SEQUENCE [LARGE SCALE GENOMIC DNA]</scope>
</reference>
<dbReference type="InterPro" id="IPR052709">
    <property type="entry name" value="Transposase-MT_Hybrid"/>
</dbReference>
<evidence type="ECO:0008006" key="3">
    <source>
        <dbReference type="Google" id="ProtNLM"/>
    </source>
</evidence>
<accession>A0A4Y2F121</accession>
<protein>
    <recommendedName>
        <fullName evidence="3">Mos1 transposase HTH domain-containing protein</fullName>
    </recommendedName>
</protein>
<dbReference type="PANTHER" id="PTHR46060:SF1">
    <property type="entry name" value="MARINER MOS1 TRANSPOSASE-LIKE PROTEIN"/>
    <property type="match status" value="1"/>
</dbReference>